<gene>
    <name evidence="1" type="ORF">AVDCRST_MAG84-1272</name>
</gene>
<dbReference type="AlphaFoldDB" id="A0A6J4L092"/>
<evidence type="ECO:0000313" key="1">
    <source>
        <dbReference type="EMBL" id="CAA9319768.1"/>
    </source>
</evidence>
<name>A0A6J4L092_9CYAN</name>
<reference evidence="1" key="1">
    <citation type="submission" date="2020-02" db="EMBL/GenBank/DDBJ databases">
        <authorList>
            <person name="Meier V. D."/>
        </authorList>
    </citation>
    <scope>NUCLEOTIDE SEQUENCE</scope>
    <source>
        <strain evidence="1">AVDCRST_MAG84</strain>
    </source>
</reference>
<proteinExistence type="predicted"/>
<accession>A0A6J4L092</accession>
<sequence>MDANLMASSKISECDSHRAECGFKQLCSLAELFVIVEHPGTFKSCFRDRLSRSNFRLFVVRSLVL</sequence>
<protein>
    <submittedName>
        <fullName evidence="1">Uncharacterized protein</fullName>
    </submittedName>
</protein>
<organism evidence="1">
    <name type="scientific">uncultured Microcoleus sp</name>
    <dbReference type="NCBI Taxonomy" id="259945"/>
    <lineage>
        <taxon>Bacteria</taxon>
        <taxon>Bacillati</taxon>
        <taxon>Cyanobacteriota</taxon>
        <taxon>Cyanophyceae</taxon>
        <taxon>Oscillatoriophycideae</taxon>
        <taxon>Oscillatoriales</taxon>
        <taxon>Microcoleaceae</taxon>
        <taxon>Microcoleus</taxon>
        <taxon>environmental samples</taxon>
    </lineage>
</organism>
<dbReference type="EMBL" id="CADCTZ010000199">
    <property type="protein sequence ID" value="CAA9319768.1"/>
    <property type="molecule type" value="Genomic_DNA"/>
</dbReference>